<keyword evidence="1" id="KW-0812">Transmembrane</keyword>
<proteinExistence type="predicted"/>
<feature type="transmembrane region" description="Helical" evidence="1">
    <location>
        <begin position="95"/>
        <end position="115"/>
    </location>
</feature>
<evidence type="ECO:0008006" key="4">
    <source>
        <dbReference type="Google" id="ProtNLM"/>
    </source>
</evidence>
<feature type="transmembrane region" description="Helical" evidence="1">
    <location>
        <begin position="12"/>
        <end position="37"/>
    </location>
</feature>
<keyword evidence="3" id="KW-1185">Reference proteome</keyword>
<keyword evidence="1" id="KW-1133">Transmembrane helix</keyword>
<dbReference type="EMBL" id="FCOE02000020">
    <property type="protein sequence ID" value="SAK81383.1"/>
    <property type="molecule type" value="Genomic_DNA"/>
</dbReference>
<evidence type="ECO:0000313" key="3">
    <source>
        <dbReference type="Proteomes" id="UP000054911"/>
    </source>
</evidence>
<dbReference type="RefSeq" id="WP_061177556.1">
    <property type="nucleotide sequence ID" value="NZ_FCOE02000020.1"/>
</dbReference>
<protein>
    <recommendedName>
        <fullName evidence="4">DUF2784 domain-containing protein</fullName>
    </recommendedName>
</protein>
<dbReference type="Proteomes" id="UP000054911">
    <property type="component" value="Unassembled WGS sequence"/>
</dbReference>
<keyword evidence="1" id="KW-0472">Membrane</keyword>
<gene>
    <name evidence="2" type="ORF">AWB80_05205</name>
</gene>
<dbReference type="AlphaFoldDB" id="A0A158CG91"/>
<name>A0A158CG91_9BURK</name>
<sequence>MMSLANTVLVLHAMIVLFIVGGLIAIWTGAAFGYAWARNRLLRIAHIVAIGIVATLAVVDLPCPLTVLEDRMRTGQSGAQGFIQRWVSAFLYFDFPVWVFTLAYVAFFLAVVVTWRRIPPRRAVQNDERAR</sequence>
<accession>A0A158CG91</accession>
<reference evidence="2" key="1">
    <citation type="submission" date="2016-01" db="EMBL/GenBank/DDBJ databases">
        <authorList>
            <person name="Peeters C."/>
        </authorList>
    </citation>
    <scope>NUCLEOTIDE SEQUENCE [LARGE SCALE GENOMIC DNA]</scope>
    <source>
        <strain evidence="2">LMG 29323</strain>
    </source>
</reference>
<dbReference type="InterPro" id="IPR021218">
    <property type="entry name" value="DUF2784"/>
</dbReference>
<comment type="caution">
    <text evidence="2">The sequence shown here is derived from an EMBL/GenBank/DDBJ whole genome shotgun (WGS) entry which is preliminary data.</text>
</comment>
<organism evidence="2 3">
    <name type="scientific">Caballeronia pedi</name>
    <dbReference type="NCBI Taxonomy" id="1777141"/>
    <lineage>
        <taxon>Bacteria</taxon>
        <taxon>Pseudomonadati</taxon>
        <taxon>Pseudomonadota</taxon>
        <taxon>Betaproteobacteria</taxon>
        <taxon>Burkholderiales</taxon>
        <taxon>Burkholderiaceae</taxon>
        <taxon>Caballeronia</taxon>
    </lineage>
</organism>
<evidence type="ECO:0000313" key="2">
    <source>
        <dbReference type="EMBL" id="SAK81383.1"/>
    </source>
</evidence>
<dbReference type="Pfam" id="PF10861">
    <property type="entry name" value="DUF2784"/>
    <property type="match status" value="1"/>
</dbReference>
<feature type="transmembrane region" description="Helical" evidence="1">
    <location>
        <begin position="44"/>
        <end position="67"/>
    </location>
</feature>
<dbReference type="STRING" id="1777141.AWB80_05205"/>
<dbReference type="OrthoDB" id="370375at2"/>
<evidence type="ECO:0000256" key="1">
    <source>
        <dbReference type="SAM" id="Phobius"/>
    </source>
</evidence>